<dbReference type="Pfam" id="PF12698">
    <property type="entry name" value="ABC2_membrane_3"/>
    <property type="match status" value="1"/>
</dbReference>
<feature type="transmembrane region" description="Helical" evidence="7">
    <location>
        <begin position="1081"/>
        <end position="1114"/>
    </location>
</feature>
<dbReference type="PROSITE" id="PS00211">
    <property type="entry name" value="ABC_TRANSPORTER_1"/>
    <property type="match status" value="2"/>
</dbReference>
<feature type="transmembrane region" description="Helical" evidence="7">
    <location>
        <begin position="306"/>
        <end position="330"/>
    </location>
</feature>
<feature type="transmembrane region" description="Helical" evidence="7">
    <location>
        <begin position="1038"/>
        <end position="1061"/>
    </location>
</feature>
<dbReference type="EMBL" id="JBJJXI010000058">
    <property type="protein sequence ID" value="KAL3399101.1"/>
    <property type="molecule type" value="Genomic_DNA"/>
</dbReference>
<dbReference type="GO" id="GO:0016020">
    <property type="term" value="C:membrane"/>
    <property type="evidence" value="ECO:0007669"/>
    <property type="project" value="UniProtKB-SubCell"/>
</dbReference>
<comment type="caution">
    <text evidence="9">The sequence shown here is derived from an EMBL/GenBank/DDBJ whole genome shotgun (WGS) entry which is preliminary data.</text>
</comment>
<dbReference type="PANTHER" id="PTHR19229">
    <property type="entry name" value="ATP-BINDING CASSETTE TRANSPORTER SUBFAMILY A ABCA"/>
    <property type="match status" value="1"/>
</dbReference>
<keyword evidence="6 7" id="KW-0472">Membrane</keyword>
<feature type="transmembrane region" description="Helical" evidence="7">
    <location>
        <begin position="21"/>
        <end position="43"/>
    </location>
</feature>
<feature type="transmembrane region" description="Helical" evidence="7">
    <location>
        <begin position="1126"/>
        <end position="1146"/>
    </location>
</feature>
<keyword evidence="5 7" id="KW-1133">Transmembrane helix</keyword>
<keyword evidence="3" id="KW-0547">Nucleotide-binding</keyword>
<dbReference type="InterPro" id="IPR013525">
    <property type="entry name" value="ABC2_TM"/>
</dbReference>
<feature type="transmembrane region" description="Helical" evidence="7">
    <location>
        <begin position="342"/>
        <end position="363"/>
    </location>
</feature>
<comment type="subcellular location">
    <subcellularLocation>
        <location evidence="1">Membrane</location>
        <topology evidence="1">Multi-pass membrane protein</topology>
    </subcellularLocation>
</comment>
<organism evidence="9 10">
    <name type="scientific">Trichogramma kaykai</name>
    <dbReference type="NCBI Taxonomy" id="54128"/>
    <lineage>
        <taxon>Eukaryota</taxon>
        <taxon>Metazoa</taxon>
        <taxon>Ecdysozoa</taxon>
        <taxon>Arthropoda</taxon>
        <taxon>Hexapoda</taxon>
        <taxon>Insecta</taxon>
        <taxon>Pterygota</taxon>
        <taxon>Neoptera</taxon>
        <taxon>Endopterygota</taxon>
        <taxon>Hymenoptera</taxon>
        <taxon>Apocrita</taxon>
        <taxon>Proctotrupomorpha</taxon>
        <taxon>Chalcidoidea</taxon>
        <taxon>Trichogrammatidae</taxon>
        <taxon>Trichogramma</taxon>
    </lineage>
</organism>
<evidence type="ECO:0000259" key="8">
    <source>
        <dbReference type="PROSITE" id="PS50893"/>
    </source>
</evidence>
<feature type="transmembrane region" description="Helical" evidence="7">
    <location>
        <begin position="440"/>
        <end position="463"/>
    </location>
</feature>
<dbReference type="InterPro" id="IPR026082">
    <property type="entry name" value="ABCA"/>
</dbReference>
<dbReference type="InterPro" id="IPR017871">
    <property type="entry name" value="ABC_transporter-like_CS"/>
</dbReference>
<keyword evidence="4" id="KW-0067">ATP-binding</keyword>
<dbReference type="Gene3D" id="3.40.50.300">
    <property type="entry name" value="P-loop containing nucleotide triphosphate hydrolases"/>
    <property type="match status" value="2"/>
</dbReference>
<evidence type="ECO:0000256" key="7">
    <source>
        <dbReference type="SAM" id="Phobius"/>
    </source>
</evidence>
<evidence type="ECO:0000256" key="4">
    <source>
        <dbReference type="ARBA" id="ARBA00022840"/>
    </source>
</evidence>
<evidence type="ECO:0000313" key="10">
    <source>
        <dbReference type="Proteomes" id="UP001627154"/>
    </source>
</evidence>
<feature type="domain" description="ABC transporter" evidence="8">
    <location>
        <begin position="1366"/>
        <end position="1596"/>
    </location>
</feature>
<evidence type="ECO:0000256" key="1">
    <source>
        <dbReference type="ARBA" id="ARBA00004141"/>
    </source>
</evidence>
<feature type="transmembrane region" description="Helical" evidence="7">
    <location>
        <begin position="226"/>
        <end position="245"/>
    </location>
</feature>
<evidence type="ECO:0000313" key="9">
    <source>
        <dbReference type="EMBL" id="KAL3399101.1"/>
    </source>
</evidence>
<evidence type="ECO:0000256" key="2">
    <source>
        <dbReference type="ARBA" id="ARBA00022692"/>
    </source>
</evidence>
<gene>
    <name evidence="9" type="ORF">TKK_007332</name>
</gene>
<dbReference type="InterPro" id="IPR003439">
    <property type="entry name" value="ABC_transporter-like_ATP-bd"/>
</dbReference>
<dbReference type="Proteomes" id="UP001627154">
    <property type="component" value="Unassembled WGS sequence"/>
</dbReference>
<dbReference type="PANTHER" id="PTHR19229:SF250">
    <property type="entry name" value="ABC TRANSPORTER DOMAIN-CONTAINING PROTEIN-RELATED"/>
    <property type="match status" value="1"/>
</dbReference>
<dbReference type="PROSITE" id="PS50893">
    <property type="entry name" value="ABC_TRANSPORTER_2"/>
    <property type="match status" value="2"/>
</dbReference>
<feature type="transmembrane region" description="Helical" evidence="7">
    <location>
        <begin position="273"/>
        <end position="300"/>
    </location>
</feature>
<dbReference type="SUPFAM" id="SSF52540">
    <property type="entry name" value="P-loop containing nucleoside triphosphate hydrolases"/>
    <property type="match status" value="2"/>
</dbReference>
<protein>
    <recommendedName>
        <fullName evidence="8">ABC transporter domain-containing protein</fullName>
    </recommendedName>
</protein>
<dbReference type="InterPro" id="IPR003593">
    <property type="entry name" value="AAA+_ATPase"/>
</dbReference>
<feature type="transmembrane region" description="Helical" evidence="7">
    <location>
        <begin position="1158"/>
        <end position="1183"/>
    </location>
</feature>
<dbReference type="InterPro" id="IPR027417">
    <property type="entry name" value="P-loop_NTPase"/>
</dbReference>
<name>A0ABD2X2T1_9HYME</name>
<feature type="transmembrane region" description="Helical" evidence="7">
    <location>
        <begin position="369"/>
        <end position="386"/>
    </location>
</feature>
<keyword evidence="10" id="KW-1185">Reference proteome</keyword>
<evidence type="ECO:0000256" key="5">
    <source>
        <dbReference type="ARBA" id="ARBA00022989"/>
    </source>
</evidence>
<evidence type="ECO:0000256" key="6">
    <source>
        <dbReference type="ARBA" id="ARBA00023136"/>
    </source>
</evidence>
<dbReference type="GO" id="GO:0005524">
    <property type="term" value="F:ATP binding"/>
    <property type="evidence" value="ECO:0007669"/>
    <property type="project" value="UniProtKB-KW"/>
</dbReference>
<sequence length="1684" mass="190830">METLRVLGLLMHKNYLIRKRQWKMSVFGEFLVPVGLIILIWAIRNLTAVPSVKIDTPKYYDSISRDSIINQQNFRVKTILYAPENYFTKKFMTELTTNCLPMSEYEKVTIKGFDTEEKLLLEYQINSTIFNELIAIIMDNNVGDNSNDFHYKFRTKFPANPFNDLFNIFNRDMYRYFMKFNILIYQTCMDETFIKIKSKSTELNQNFSIQRVPDPPHVKPDLADNIFRQLLAALAVVSLMIPLLIETAKASNEKFLGVNILMSMNGVSDRLNLFSWLLSGLIFMSVSCIIPSIIFLVFSFGHAVPFLYYGNIFIIWLVWTLHVAHLLSMGIHLSGYFSKRQFIMFGLLIMIVGSMSLQTYGLTEKSFPIVPYLGIIFPNLLLYRAIGEINYYETIGTQNLVLPVEKAVPYSNVKLFTAEGINWSNLFNVGNSAYKFGGSIGMIMILTILGTVLHFSLAVYLYAVNPGKYGVKKDLLYFLQCNKKNHEEDVEKYEIHKGDDKLFESVPNGVYTAGIQIRNLKKTYNIGLFNKTKINALKGISLDLFKGQITALLGHNGAGKTTMMSILTGMMSSSEGSVFVNSKNIKSNFRDIMNDMGLCTQENMVFPLLTVREQLIFFAKLKGKTNNKVAIEETVNVFLKKLNLYEKRNVLPEKLSGGQKRRVCLGMALVGDPSILILDEPTSGLDPESRRVIWDILLKMRGRKTILISTHDMEEADILGDRVAIMHTGQLRSYGTSMFLKKSMGENNLEITLSVEPCCDAEKIKNELGRNGKITNTDGSKIQLNIPDSDELPDALDKLERMKKDLGISGLSVSLISLEQVFLKVTQDDDGSEKSIGPFESLVYKLKGTNLLLQAINALIYKKIIYTWKNLSTIFIMILLVFFGLMSISLVLRETSVLSPEEKITPIRLDMYFEPKTFYSNNFKDYAEKYKELSHDMGGTSTPIEEKSLNEGLMKLIKTNFQYYNNHLIAAAGFDKTSNGTLSVNAFYSNNPFYSLPISVNMLSNTLAKTRLGNDVSISFSLQPLPSSTKLYQDNTMLNGFTTSVIFVFLFFPTLALFVIHPLRESSTGVKHLQKMTGVSYFSYWGTILLLDFIVFLVLVGLIIGGFIAMDLILDIRIFQQKEILILFMSLILFGVNTLPLVYSFSFLNIESSSAVRIITYIPLAFVSVELVMMIVNIYLDAYRAVQIIRPIQKGLFLLVPYVSFFHNQISFFITAQTNARCKRMPNEFYDESCRSSPRFDICCMLGCYDGKCERPVDYFSDFDKDVTLEESLVYLALTPLLYFAILAVLEYNVVGTLIKKYKKLEPVIDPTDEQVQAEKNAISQKIFALTRQNIDMAHKDIATNVSHLTIEEFSSNLSRTADQTFLVYELRKRYGNVQAVEDVSFGVRKRECFGLLGVNGAGKSTTFRMMTGGEIPDVGIMFLDDKDYVKNKTYFLSQMGYCPQNDALITSLNAYDHLRLFARLRGIPSYQVEKEVATWIKRLNLNACAKQPSGTYSGGNKRRLNIAIALIGLPSLVLLDEPTTGVDPGARRSLWNVIQSCQASGQAVVLTSHSMEECEALCNRLSIMVGGKLVCIGPSQELKQRFGAGYDVQVKINPGKSQLQIVEIKREITQALQCQLVDENSGYLMYHIASCDITWRRMYDIMYEIKNKYDCIEDFSVLSSTLEQLFLLFARAATQPTKR</sequence>
<proteinExistence type="predicted"/>
<feature type="domain" description="ABC transporter" evidence="8">
    <location>
        <begin position="515"/>
        <end position="753"/>
    </location>
</feature>
<feature type="transmembrane region" description="Helical" evidence="7">
    <location>
        <begin position="871"/>
        <end position="892"/>
    </location>
</feature>
<dbReference type="FunFam" id="3.40.50.300:FF:000436">
    <property type="entry name" value="ATP binding cassette subfamily A member 9"/>
    <property type="match status" value="1"/>
</dbReference>
<dbReference type="Pfam" id="PF00005">
    <property type="entry name" value="ABC_tran"/>
    <property type="match status" value="2"/>
</dbReference>
<dbReference type="CDD" id="cd03263">
    <property type="entry name" value="ABC_subfamily_A"/>
    <property type="match status" value="2"/>
</dbReference>
<dbReference type="SMART" id="SM00382">
    <property type="entry name" value="AAA"/>
    <property type="match status" value="2"/>
</dbReference>
<feature type="transmembrane region" description="Helical" evidence="7">
    <location>
        <begin position="1273"/>
        <end position="1295"/>
    </location>
</feature>
<reference evidence="9 10" key="1">
    <citation type="journal article" date="2024" name="bioRxiv">
        <title>A reference genome for Trichogramma kaykai: A tiny desert-dwelling parasitoid wasp with competing sex-ratio distorters.</title>
        <authorList>
            <person name="Culotta J."/>
            <person name="Lindsey A.R."/>
        </authorList>
    </citation>
    <scope>NUCLEOTIDE SEQUENCE [LARGE SCALE GENOMIC DNA]</scope>
    <source>
        <strain evidence="9 10">KSX58</strain>
    </source>
</reference>
<accession>A0ABD2X2T1</accession>
<evidence type="ECO:0000256" key="3">
    <source>
        <dbReference type="ARBA" id="ARBA00022741"/>
    </source>
</evidence>
<dbReference type="FunFam" id="3.40.50.300:FF:002470">
    <property type="entry name" value="ABC transporter, putative"/>
    <property type="match status" value="1"/>
</dbReference>
<keyword evidence="2 7" id="KW-0812">Transmembrane</keyword>